<protein>
    <submittedName>
        <fullName evidence="5">Non-specific serine/threonine protein kinase</fullName>
        <ecNumber evidence="5">2.7.11.1</ecNumber>
    </submittedName>
</protein>
<dbReference type="OrthoDB" id="865124at2759"/>
<evidence type="ECO:0000259" key="4">
    <source>
        <dbReference type="PROSITE" id="PS50927"/>
    </source>
</evidence>
<dbReference type="PANTHER" id="PTHR32444">
    <property type="entry name" value="BULB-TYPE LECTIN DOMAIN-CONTAINING PROTEIN"/>
    <property type="match status" value="1"/>
</dbReference>
<dbReference type="InterPro" id="IPR036426">
    <property type="entry name" value="Bulb-type_lectin_dom_sf"/>
</dbReference>
<evidence type="ECO:0000256" key="3">
    <source>
        <dbReference type="SAM" id="Phobius"/>
    </source>
</evidence>
<keyword evidence="5" id="KW-0808">Transferase</keyword>
<evidence type="ECO:0000256" key="1">
    <source>
        <dbReference type="ARBA" id="ARBA00022729"/>
    </source>
</evidence>
<accession>A0A2G9GLL5</accession>
<proteinExistence type="predicted"/>
<dbReference type="Proteomes" id="UP000231279">
    <property type="component" value="Unassembled WGS sequence"/>
</dbReference>
<feature type="domain" description="Bulb-type lectin" evidence="4">
    <location>
        <begin position="36"/>
        <end position="172"/>
    </location>
</feature>
<keyword evidence="3" id="KW-0812">Transmembrane</keyword>
<evidence type="ECO:0000256" key="2">
    <source>
        <dbReference type="ARBA" id="ARBA00023180"/>
    </source>
</evidence>
<dbReference type="AlphaFoldDB" id="A0A2G9GLL5"/>
<sequence>MASNLLPSITTTQIREIILSFSCCYLLFLMPSYAETDTISQGQVMRYIDKLVSANKIFRLEFFRPGTSHNIYLGIFPNKETTPGDYNRPVWVANRDTPVPKPFTMPFAMLRIDESDGLLKIFYGHDGSGSGSGSVTISNTVTGTNNTSATILDNGNFVLRALNPDGAINRTLWQSFDYPTDTLLPGMKLGINFRTGQKWSLSSWISNQVPASGSFTLGGDLNASSQLILMIWWRGNAYWTSGLLDKDNFDNTFDLFDYFHELNFTYISNENEKYFTYAIKGSISWAKVSMLLNGVVETRVPFTPISSSVCSFSRNIGTPGCLMEMLPKCRKDYNLEFHRREGSISGSGYRDDQDENMSLFDCEVKCRQNCSCIAFASPNNDGTGCEIFDKVTRFTPSESTNRWPEGPKDYGAVYFLDKGKDKHIHKKWWIWLAAAAAGGTLLTLGFICFFMRRYFGGKGVAEKTLLHELEGAAITPRQENESSLPI</sequence>
<dbReference type="STRING" id="429701.A0A2G9GLL5"/>
<dbReference type="Gene3D" id="2.90.10.10">
    <property type="entry name" value="Bulb-type lectin domain"/>
    <property type="match status" value="1"/>
</dbReference>
<dbReference type="SUPFAM" id="SSF51110">
    <property type="entry name" value="alpha-D-mannose-specific plant lectins"/>
    <property type="match status" value="1"/>
</dbReference>
<feature type="transmembrane region" description="Helical" evidence="3">
    <location>
        <begin position="428"/>
        <end position="450"/>
    </location>
</feature>
<keyword evidence="5" id="KW-0418">Kinase</keyword>
<keyword evidence="6" id="KW-1185">Reference proteome</keyword>
<keyword evidence="3" id="KW-0472">Membrane</keyword>
<keyword evidence="5" id="KW-0723">Serine/threonine-protein kinase</keyword>
<dbReference type="EMBL" id="NKXS01004583">
    <property type="protein sequence ID" value="PIN05910.1"/>
    <property type="molecule type" value="Genomic_DNA"/>
</dbReference>
<dbReference type="Pfam" id="PF01453">
    <property type="entry name" value="B_lectin"/>
    <property type="match status" value="1"/>
</dbReference>
<dbReference type="PANTHER" id="PTHR32444:SF128">
    <property type="entry name" value="CURCULIN-LIKE (MANNOSE-BINDING) LECTIN FAMILY PROTEIN"/>
    <property type="match status" value="1"/>
</dbReference>
<reference evidence="6" key="1">
    <citation type="journal article" date="2018" name="Gigascience">
        <title>Genome assembly of the Pink Ipe (Handroanthus impetiginosus, Bignoniaceae), a highly valued, ecologically keystone Neotropical timber forest tree.</title>
        <authorList>
            <person name="Silva-Junior O.B."/>
            <person name="Grattapaglia D."/>
            <person name="Novaes E."/>
            <person name="Collevatti R.G."/>
        </authorList>
    </citation>
    <scope>NUCLEOTIDE SEQUENCE [LARGE SCALE GENOMIC DNA]</scope>
    <source>
        <strain evidence="6">cv. UFG-1</strain>
    </source>
</reference>
<dbReference type="CDD" id="cd00028">
    <property type="entry name" value="B_lectin"/>
    <property type="match status" value="1"/>
</dbReference>
<name>A0A2G9GLL5_9LAMI</name>
<dbReference type="SMART" id="SM00108">
    <property type="entry name" value="B_lectin"/>
    <property type="match status" value="1"/>
</dbReference>
<keyword evidence="1" id="KW-0732">Signal</keyword>
<dbReference type="Pfam" id="PF08276">
    <property type="entry name" value="PAN_2"/>
    <property type="match status" value="1"/>
</dbReference>
<evidence type="ECO:0000313" key="5">
    <source>
        <dbReference type="EMBL" id="PIN05910.1"/>
    </source>
</evidence>
<gene>
    <name evidence="5" type="ORF">CDL12_21556</name>
</gene>
<dbReference type="EC" id="2.7.11.1" evidence="5"/>
<dbReference type="InterPro" id="IPR003609">
    <property type="entry name" value="Pan_app"/>
</dbReference>
<dbReference type="GO" id="GO:0004674">
    <property type="term" value="F:protein serine/threonine kinase activity"/>
    <property type="evidence" value="ECO:0007669"/>
    <property type="project" value="UniProtKB-KW"/>
</dbReference>
<dbReference type="PROSITE" id="PS50927">
    <property type="entry name" value="BULB_LECTIN"/>
    <property type="match status" value="1"/>
</dbReference>
<keyword evidence="2" id="KW-0325">Glycoprotein</keyword>
<dbReference type="InterPro" id="IPR001480">
    <property type="entry name" value="Bulb-type_lectin_dom"/>
</dbReference>
<keyword evidence="3" id="KW-1133">Transmembrane helix</keyword>
<organism evidence="5 6">
    <name type="scientific">Handroanthus impetiginosus</name>
    <dbReference type="NCBI Taxonomy" id="429701"/>
    <lineage>
        <taxon>Eukaryota</taxon>
        <taxon>Viridiplantae</taxon>
        <taxon>Streptophyta</taxon>
        <taxon>Embryophyta</taxon>
        <taxon>Tracheophyta</taxon>
        <taxon>Spermatophyta</taxon>
        <taxon>Magnoliopsida</taxon>
        <taxon>eudicotyledons</taxon>
        <taxon>Gunneridae</taxon>
        <taxon>Pentapetalae</taxon>
        <taxon>asterids</taxon>
        <taxon>lamiids</taxon>
        <taxon>Lamiales</taxon>
        <taxon>Bignoniaceae</taxon>
        <taxon>Crescentiina</taxon>
        <taxon>Tabebuia alliance</taxon>
        <taxon>Handroanthus</taxon>
    </lineage>
</organism>
<comment type="caution">
    <text evidence="5">The sequence shown here is derived from an EMBL/GenBank/DDBJ whole genome shotgun (WGS) entry which is preliminary data.</text>
</comment>
<evidence type="ECO:0000313" key="6">
    <source>
        <dbReference type="Proteomes" id="UP000231279"/>
    </source>
</evidence>